<dbReference type="RefSeq" id="WP_101645742.1">
    <property type="nucleotide sequence ID" value="NZ_PGUY01000090.1"/>
</dbReference>
<reference evidence="1 2" key="1">
    <citation type="submission" date="2017-11" db="EMBL/GenBank/DDBJ databases">
        <title>Comparitive Functional Genomics of Dry Heat Resistant strains isolated from the Viking Spacecraft.</title>
        <authorList>
            <person name="Seuylemezian A."/>
            <person name="Cooper K."/>
            <person name="Vaishampayan P."/>
        </authorList>
    </citation>
    <scope>NUCLEOTIDE SEQUENCE [LARGE SCALE GENOMIC DNA]</scope>
    <source>
        <strain evidence="1 2">V1-29</strain>
    </source>
</reference>
<dbReference type="OrthoDB" id="63584at2"/>
<dbReference type="Proteomes" id="UP000234748">
    <property type="component" value="Unassembled WGS sequence"/>
</dbReference>
<accession>A0A2N5LZQ1</accession>
<comment type="caution">
    <text evidence="1">The sequence shown here is derived from an EMBL/GenBank/DDBJ whole genome shotgun (WGS) entry which is preliminary data.</text>
</comment>
<evidence type="ECO:0000313" key="1">
    <source>
        <dbReference type="EMBL" id="PLT27597.1"/>
    </source>
</evidence>
<proteinExistence type="predicted"/>
<organism evidence="1 2">
    <name type="scientific">Peribacillus deserti</name>
    <dbReference type="NCBI Taxonomy" id="673318"/>
    <lineage>
        <taxon>Bacteria</taxon>
        <taxon>Bacillati</taxon>
        <taxon>Bacillota</taxon>
        <taxon>Bacilli</taxon>
        <taxon>Bacillales</taxon>
        <taxon>Bacillaceae</taxon>
        <taxon>Peribacillus</taxon>
    </lineage>
</organism>
<protein>
    <submittedName>
        <fullName evidence="1">Uncharacterized protein</fullName>
    </submittedName>
</protein>
<dbReference type="EMBL" id="PGUY01000090">
    <property type="protein sequence ID" value="PLT27597.1"/>
    <property type="molecule type" value="Genomic_DNA"/>
</dbReference>
<gene>
    <name evidence="1" type="ORF">CUU66_23065</name>
</gene>
<name>A0A2N5LZQ1_9BACI</name>
<evidence type="ECO:0000313" key="2">
    <source>
        <dbReference type="Proteomes" id="UP000234748"/>
    </source>
</evidence>
<dbReference type="AlphaFoldDB" id="A0A2N5LZQ1"/>
<keyword evidence="2" id="KW-1185">Reference proteome</keyword>
<sequence length="101" mass="11105">MEAISYHFKEGWRVLFFLVSKLTQTVWQGRSCKTIKLGVIDSGFGPEDGTTGTTEYVGRAVVALASDTTVSEFSGDTIMVAELARKYRFTDGDGTQPLPFD</sequence>